<dbReference type="SUPFAM" id="SSF53335">
    <property type="entry name" value="S-adenosyl-L-methionine-dependent methyltransferases"/>
    <property type="match status" value="1"/>
</dbReference>
<dbReference type="Proteomes" id="UP000675781">
    <property type="component" value="Unassembled WGS sequence"/>
</dbReference>
<name>A0A941IQF1_9ACTN</name>
<dbReference type="GO" id="GO:0032259">
    <property type="term" value="P:methylation"/>
    <property type="evidence" value="ECO:0007669"/>
    <property type="project" value="UniProtKB-KW"/>
</dbReference>
<proteinExistence type="predicted"/>
<dbReference type="PANTHER" id="PTHR43167:SF1">
    <property type="entry name" value="PUTATIVE (AFU_ORTHOLOGUE AFUA_6G01830)-RELATED"/>
    <property type="match status" value="1"/>
</dbReference>
<gene>
    <name evidence="1" type="ORF">KDL01_30175</name>
</gene>
<dbReference type="PANTHER" id="PTHR43167">
    <property type="entry name" value="PUTATIVE (AFU_ORTHOLOGUE AFUA_6G01830)-RELATED"/>
    <property type="match status" value="1"/>
</dbReference>
<dbReference type="RefSeq" id="WP_212532054.1">
    <property type="nucleotide sequence ID" value="NZ_JAGSOG010000215.1"/>
</dbReference>
<evidence type="ECO:0000313" key="1">
    <source>
        <dbReference type="EMBL" id="MBR7837585.1"/>
    </source>
</evidence>
<keyword evidence="2" id="KW-1185">Reference proteome</keyword>
<protein>
    <submittedName>
        <fullName evidence="1">Class I SAM-dependent methyltransferase</fullName>
        <ecNumber evidence="1">2.1.1.-</ecNumber>
    </submittedName>
</protein>
<reference evidence="1" key="1">
    <citation type="submission" date="2021-04" db="EMBL/GenBank/DDBJ databases">
        <title>Genome based classification of Actinospica acidithermotolerans sp. nov., an actinobacterium isolated from an Indonesian hot spring.</title>
        <authorList>
            <person name="Kusuma A.B."/>
            <person name="Putra K.E."/>
            <person name="Nafisah S."/>
            <person name="Loh J."/>
            <person name="Nouioui I."/>
            <person name="Goodfellow M."/>
        </authorList>
    </citation>
    <scope>NUCLEOTIDE SEQUENCE</scope>
    <source>
        <strain evidence="1">CSCA 57</strain>
    </source>
</reference>
<evidence type="ECO:0000313" key="2">
    <source>
        <dbReference type="Proteomes" id="UP000675781"/>
    </source>
</evidence>
<dbReference type="CDD" id="cd02440">
    <property type="entry name" value="AdoMet_MTases"/>
    <property type="match status" value="1"/>
</dbReference>
<dbReference type="Pfam" id="PF13578">
    <property type="entry name" value="Methyltransf_24"/>
    <property type="match status" value="1"/>
</dbReference>
<dbReference type="EC" id="2.1.1.-" evidence="1"/>
<dbReference type="Gene3D" id="3.40.50.150">
    <property type="entry name" value="Vaccinia Virus protein VP39"/>
    <property type="match status" value="1"/>
</dbReference>
<dbReference type="AlphaFoldDB" id="A0A941IQF1"/>
<dbReference type="InterPro" id="IPR029063">
    <property type="entry name" value="SAM-dependent_MTases_sf"/>
</dbReference>
<dbReference type="EMBL" id="JAGSOG010000215">
    <property type="protein sequence ID" value="MBR7837585.1"/>
    <property type="molecule type" value="Genomic_DNA"/>
</dbReference>
<sequence>MTISGTRAYAELEELPAPVAAAVRLARDTGFELSCLPEHGELLRVLARGVGAGRIGETGTGCGVGLAWLAAGAHPDARLVSIERDPGLADRAARVFRGHDNVRVVRGEAPRLLDFGPFDLLVLDGGGQGKKPGDDPIDPARWLNPGGLLVMDDFGPLTGWPPRFGDEIDSARMYWMEHPQLRATQVRVTPEWSTLLATYVG</sequence>
<dbReference type="GO" id="GO:0008168">
    <property type="term" value="F:methyltransferase activity"/>
    <property type="evidence" value="ECO:0007669"/>
    <property type="project" value="UniProtKB-KW"/>
</dbReference>
<organism evidence="1 2">
    <name type="scientific">Actinospica durhamensis</name>
    <dbReference type="NCBI Taxonomy" id="1508375"/>
    <lineage>
        <taxon>Bacteria</taxon>
        <taxon>Bacillati</taxon>
        <taxon>Actinomycetota</taxon>
        <taxon>Actinomycetes</taxon>
        <taxon>Catenulisporales</taxon>
        <taxon>Actinospicaceae</taxon>
        <taxon>Actinospica</taxon>
    </lineage>
</organism>
<comment type="caution">
    <text evidence="1">The sequence shown here is derived from an EMBL/GenBank/DDBJ whole genome shotgun (WGS) entry which is preliminary data.</text>
</comment>
<keyword evidence="1" id="KW-0808">Transferase</keyword>
<accession>A0A941IQF1</accession>
<keyword evidence="1" id="KW-0489">Methyltransferase</keyword>